<reference evidence="1 2" key="1">
    <citation type="submission" date="2018-09" db="EMBL/GenBank/DDBJ databases">
        <title>Genomic investigation of the strawberry pathogen Phytophthora fragariae indicates pathogenicity is determined by transcriptional variation in three key races.</title>
        <authorList>
            <person name="Adams T.M."/>
            <person name="Armitage A.D."/>
            <person name="Sobczyk M.K."/>
            <person name="Bates H.J."/>
            <person name="Dunwell J.M."/>
            <person name="Nellist C.F."/>
            <person name="Harrison R.J."/>
        </authorList>
    </citation>
    <scope>NUCLEOTIDE SEQUENCE [LARGE SCALE GENOMIC DNA]</scope>
    <source>
        <strain evidence="1 2">SCRP324</strain>
    </source>
</reference>
<dbReference type="EMBL" id="QXFU01000005">
    <property type="protein sequence ID" value="KAE9048807.1"/>
    <property type="molecule type" value="Genomic_DNA"/>
</dbReference>
<evidence type="ECO:0000313" key="1">
    <source>
        <dbReference type="EMBL" id="KAE9048807.1"/>
    </source>
</evidence>
<accession>A0A6A3NTP4</accession>
<dbReference type="AlphaFoldDB" id="A0A6A3NTP4"/>
<name>A0A6A3NTP4_9STRA</name>
<sequence length="197" mass="22758">MAIWTRKTPKFGRASGFRLVAVPDELAAQNRMEVRLIGLGVSFTTCVNRYRDGQAFTRGNTINYWNEHGEIVRELPRALRSCGVVFLAAKFDKSTNYFCLRHHHLHRKGHDDLAEVVISPHPTQLRFVLHHQHSVDFLEQIQFYTSADPTERGRQRLGAHIHRFGGERAQMLLRLSARGFVRRFSSIPHHEVLVQEP</sequence>
<dbReference type="Proteomes" id="UP000435112">
    <property type="component" value="Unassembled WGS sequence"/>
</dbReference>
<proteinExistence type="predicted"/>
<protein>
    <submittedName>
        <fullName evidence="1">Uncharacterized protein</fullName>
    </submittedName>
</protein>
<organism evidence="1 2">
    <name type="scientific">Phytophthora rubi</name>
    <dbReference type="NCBI Taxonomy" id="129364"/>
    <lineage>
        <taxon>Eukaryota</taxon>
        <taxon>Sar</taxon>
        <taxon>Stramenopiles</taxon>
        <taxon>Oomycota</taxon>
        <taxon>Peronosporomycetes</taxon>
        <taxon>Peronosporales</taxon>
        <taxon>Peronosporaceae</taxon>
        <taxon>Phytophthora</taxon>
    </lineage>
</organism>
<gene>
    <name evidence="1" type="ORF">PR002_g265</name>
</gene>
<comment type="caution">
    <text evidence="1">The sequence shown here is derived from an EMBL/GenBank/DDBJ whole genome shotgun (WGS) entry which is preliminary data.</text>
</comment>
<dbReference type="OrthoDB" id="3257061at2759"/>
<evidence type="ECO:0000313" key="2">
    <source>
        <dbReference type="Proteomes" id="UP000435112"/>
    </source>
</evidence>